<evidence type="ECO:0000256" key="5">
    <source>
        <dbReference type="SAM" id="Phobius"/>
    </source>
</evidence>
<dbReference type="GO" id="GO:0012505">
    <property type="term" value="C:endomembrane system"/>
    <property type="evidence" value="ECO:0007669"/>
    <property type="project" value="UniProtKB-SubCell"/>
</dbReference>
<sequence>MNQVQPRFDPDNPKYICCCGCHVMTGAKILASLSTIGAVLSAIAFAHAIPLLGDPQKDTVYWILLVSMSISLIVGTAVLGCLWYGLIKEREGFLIPTLVCSVIFLVLSCVSGGNLFVSGKTQEAHANYIALLIGSAVCSFGLQYWFFTIYKNAYIYIKNKRWSPQGDYGHVRQSEKVYIAEPKENAEA</sequence>
<evidence type="ECO:0000256" key="1">
    <source>
        <dbReference type="ARBA" id="ARBA00004127"/>
    </source>
</evidence>
<evidence type="ECO:0000256" key="3">
    <source>
        <dbReference type="ARBA" id="ARBA00022989"/>
    </source>
</evidence>
<dbReference type="InterPro" id="IPR051115">
    <property type="entry name" value="LAPTM_transporter"/>
</dbReference>
<feature type="transmembrane region" description="Helical" evidence="5">
    <location>
        <begin position="61"/>
        <end position="86"/>
    </location>
</feature>
<evidence type="ECO:0000259" key="6">
    <source>
        <dbReference type="Pfam" id="PF22954"/>
    </source>
</evidence>
<evidence type="ECO:0000256" key="4">
    <source>
        <dbReference type="ARBA" id="ARBA00023136"/>
    </source>
</evidence>
<dbReference type="PANTHER" id="PTHR12479:SF10">
    <property type="entry name" value="LYSOSOMAL-ASSOCIATED TRANSMEMBRANE PROTEIN"/>
    <property type="match status" value="1"/>
</dbReference>
<keyword evidence="2 5" id="KW-0812">Transmembrane</keyword>
<feature type="domain" description="DUF7027" evidence="6">
    <location>
        <begin position="25"/>
        <end position="123"/>
    </location>
</feature>
<evidence type="ECO:0000256" key="2">
    <source>
        <dbReference type="ARBA" id="ARBA00022692"/>
    </source>
</evidence>
<evidence type="ECO:0000313" key="8">
    <source>
        <dbReference type="WBParaSite" id="PSAMB.scaffold3929size16378.g22973.t1"/>
    </source>
</evidence>
<name>A0A914WDB3_9BILA</name>
<feature type="transmembrane region" description="Helical" evidence="5">
    <location>
        <begin position="93"/>
        <end position="116"/>
    </location>
</feature>
<keyword evidence="7" id="KW-1185">Reference proteome</keyword>
<comment type="subcellular location">
    <subcellularLocation>
        <location evidence="1">Endomembrane system</location>
        <topology evidence="1">Multi-pass membrane protein</topology>
    </subcellularLocation>
</comment>
<protein>
    <recommendedName>
        <fullName evidence="6">DUF7027 domain-containing protein</fullName>
    </recommendedName>
</protein>
<dbReference type="PANTHER" id="PTHR12479">
    <property type="entry name" value="LYSOSOMAL-ASSOCIATED TRANSMEMBRANE PROTEIN"/>
    <property type="match status" value="1"/>
</dbReference>
<proteinExistence type="predicted"/>
<keyword evidence="4 5" id="KW-0472">Membrane</keyword>
<dbReference type="Pfam" id="PF22954">
    <property type="entry name" value="DUF7027"/>
    <property type="match status" value="1"/>
</dbReference>
<dbReference type="AlphaFoldDB" id="A0A914WDB3"/>
<keyword evidence="3 5" id="KW-1133">Transmembrane helix</keyword>
<dbReference type="InterPro" id="IPR054291">
    <property type="entry name" value="DUF7027"/>
</dbReference>
<dbReference type="Proteomes" id="UP000887566">
    <property type="component" value="Unplaced"/>
</dbReference>
<feature type="transmembrane region" description="Helical" evidence="5">
    <location>
        <begin position="29"/>
        <end position="49"/>
    </location>
</feature>
<organism evidence="7 8">
    <name type="scientific">Plectus sambesii</name>
    <dbReference type="NCBI Taxonomy" id="2011161"/>
    <lineage>
        <taxon>Eukaryota</taxon>
        <taxon>Metazoa</taxon>
        <taxon>Ecdysozoa</taxon>
        <taxon>Nematoda</taxon>
        <taxon>Chromadorea</taxon>
        <taxon>Plectida</taxon>
        <taxon>Plectina</taxon>
        <taxon>Plectoidea</taxon>
        <taxon>Plectidae</taxon>
        <taxon>Plectus</taxon>
    </lineage>
</organism>
<dbReference type="GO" id="GO:0005765">
    <property type="term" value="C:lysosomal membrane"/>
    <property type="evidence" value="ECO:0007669"/>
    <property type="project" value="TreeGrafter"/>
</dbReference>
<evidence type="ECO:0000313" key="7">
    <source>
        <dbReference type="Proteomes" id="UP000887566"/>
    </source>
</evidence>
<accession>A0A914WDB3</accession>
<dbReference type="WBParaSite" id="PSAMB.scaffold3929size16378.g22973.t1">
    <property type="protein sequence ID" value="PSAMB.scaffold3929size16378.g22973.t1"/>
    <property type="gene ID" value="PSAMB.scaffold3929size16378.g22973"/>
</dbReference>
<reference evidence="8" key="1">
    <citation type="submission" date="2022-11" db="UniProtKB">
        <authorList>
            <consortium name="WormBaseParasite"/>
        </authorList>
    </citation>
    <scope>IDENTIFICATION</scope>
</reference>
<feature type="transmembrane region" description="Helical" evidence="5">
    <location>
        <begin position="128"/>
        <end position="150"/>
    </location>
</feature>